<feature type="non-terminal residue" evidence="1">
    <location>
        <position position="343"/>
    </location>
</feature>
<dbReference type="EMBL" id="SSXH01000312">
    <property type="protein sequence ID" value="THJ74137.1"/>
    <property type="molecule type" value="Genomic_DNA"/>
</dbReference>
<evidence type="ECO:0000313" key="1">
    <source>
        <dbReference type="EMBL" id="THJ74137.1"/>
    </source>
</evidence>
<name>A0A4S5EP55_9ACTN</name>
<comment type="caution">
    <text evidence="1">The sequence shown here is derived from an EMBL/GenBank/DDBJ whole genome shotgun (WGS) entry which is preliminary data.</text>
</comment>
<gene>
    <name evidence="1" type="ORF">E7Y31_13285</name>
</gene>
<evidence type="ECO:0000313" key="2">
    <source>
        <dbReference type="Proteomes" id="UP000305282"/>
    </source>
</evidence>
<dbReference type="InterPro" id="IPR050708">
    <property type="entry name" value="T6SS_VgrG/RHS"/>
</dbReference>
<dbReference type="Proteomes" id="UP000305282">
    <property type="component" value="Unassembled WGS sequence"/>
</dbReference>
<protein>
    <submittedName>
        <fullName evidence="1">Toxin</fullName>
    </submittedName>
</protein>
<dbReference type="PANTHER" id="PTHR32305:SF15">
    <property type="entry name" value="PROTEIN RHSA-RELATED"/>
    <property type="match status" value="1"/>
</dbReference>
<dbReference type="AlphaFoldDB" id="A0A4S5EP55"/>
<organism evidence="1 2">
    <name type="scientific">Candidatus Frankia alpina</name>
    <dbReference type="NCBI Taxonomy" id="2699483"/>
    <lineage>
        <taxon>Bacteria</taxon>
        <taxon>Bacillati</taxon>
        <taxon>Actinomycetota</taxon>
        <taxon>Actinomycetes</taxon>
        <taxon>Frankiales</taxon>
        <taxon>Frankiaceae</taxon>
        <taxon>Frankia</taxon>
    </lineage>
</organism>
<keyword evidence="2" id="KW-1185">Reference proteome</keyword>
<accession>A0A4S5EP55</accession>
<sequence length="343" mass="38373">MLLQPETYTGTTRYDALNRPIQLIAPHSDQPGAPVNIIQHAYHHRANLLDRVDAWLGQPAEPDGPLDPATATLPAVTGISYDAKGQRTQISYGNSTSTGYTYDPLTFRLLRLTTGQFQDLTYTYDPVGNITELRDAAQQTIFFRNKLVEPSAEYTYDATYRLIEATGREHLGQAGGPPIPHSYNDAGRTGLPHPGDGNALGRYLERYTYDAVGNFTEMRHRGTDPAAPGWTRAYSYREPSLLDPALPSNRLSATTVGQTVEPYTYDTHGNMLTMPQLQEMRWDFRDQLQLTRRQAVNATDTDGEAQAGERTWYVYDAAGERVRKVTKVTETAPGQPRTERIYL</sequence>
<dbReference type="Gene3D" id="2.180.10.10">
    <property type="entry name" value="RHS repeat-associated core"/>
    <property type="match status" value="1"/>
</dbReference>
<reference evidence="1 2" key="1">
    <citation type="submission" date="2019-04" db="EMBL/GenBank/DDBJ databases">
        <title>Draft genome sequences for three unisolated Alnus-infective Frankia Sp+ strains, AgTrS, AiOr and AvVan, the first sequenced Frankia strains able to sporulate in-planta.</title>
        <authorList>
            <person name="Bethencourt L."/>
            <person name="Vautrin F."/>
            <person name="Taib N."/>
            <person name="Dubost A."/>
            <person name="Castro-Garcia L."/>
            <person name="Imbaud O."/>
            <person name="Abrouk D."/>
            <person name="Fournier P."/>
            <person name="Briolay J."/>
            <person name="Nguyen A."/>
            <person name="Normand P."/>
            <person name="Fernandez M.P."/>
            <person name="Brochier-Armanet C."/>
            <person name="Herrera-Belaroussi A."/>
        </authorList>
    </citation>
    <scope>NUCLEOTIDE SEQUENCE [LARGE SCALE GENOMIC DNA]</scope>
    <source>
        <strain evidence="1 2">AvVan</strain>
    </source>
</reference>
<proteinExistence type="predicted"/>
<dbReference type="PANTHER" id="PTHR32305">
    <property type="match status" value="1"/>
</dbReference>